<dbReference type="SUPFAM" id="SSF52096">
    <property type="entry name" value="ClpP/crotonase"/>
    <property type="match status" value="1"/>
</dbReference>
<evidence type="ECO:0000256" key="7">
    <source>
        <dbReference type="ARBA" id="ARBA00012076"/>
    </source>
</evidence>
<evidence type="ECO:0000256" key="12">
    <source>
        <dbReference type="ARBA" id="ARBA00023098"/>
    </source>
</evidence>
<dbReference type="Pfam" id="PF00725">
    <property type="entry name" value="3HCDH"/>
    <property type="match status" value="2"/>
</dbReference>
<evidence type="ECO:0000256" key="20">
    <source>
        <dbReference type="ARBA" id="ARBA00035949"/>
    </source>
</evidence>
<comment type="catalytic activity">
    <reaction evidence="24">
        <text>(3S)-hydroxyhexanoyl-CoA = (2E)-hexenoyl-CoA + H2O</text>
        <dbReference type="Rhea" id="RHEA:30547"/>
        <dbReference type="ChEBI" id="CHEBI:15377"/>
        <dbReference type="ChEBI" id="CHEBI:62075"/>
        <dbReference type="ChEBI" id="CHEBI:62077"/>
    </reaction>
    <physiologicalReaction direction="right-to-left" evidence="24">
        <dbReference type="Rhea" id="RHEA:30549"/>
    </physiologicalReaction>
</comment>
<dbReference type="Proteomes" id="UP000008144">
    <property type="component" value="Unassembled WGS sequence"/>
</dbReference>
<evidence type="ECO:0000259" key="38">
    <source>
        <dbReference type="Pfam" id="PF00725"/>
    </source>
</evidence>
<sequence>MAKYSVENEVAVIAVDNPPMNALSHHVRKSLLKYLKEAESDEKVTSIVLCGDGRTFPVGADIKEFHKSVSKLGPTILDIVDALEKSKKPTIAAIHGNALGGGLEIALGCHYRIAMTNSKVGLPEVKLGILPGAGGTQRLPRVIGLDNAMQWIAYGGHHSAGIGASLGLIDRVVPQGGNIREHAILFAKAAVGKSLGQRRLSNISVPDAAKVESLMAKHLKEVSKKSRGALAPIVCLQVIKSSALLSYQEGLESERQGMFTLLASSQSRAQIYSFFAERQVSKWSVPGVTNYQNAVPMKVKAVGVVGLGTMGRGIAICCLRAGKITYVLEMNTKAQTAGVKYIRGYIETMRKRKQINDQQSSMMNNALIPVDNYNGLKNVDLVIEAVFESMKIKKEIFKKLEKVCKPSAILASNTSTLNIDEMASVTKRPQKVAGMHFFAPAHIMMLLENIRGEKSSPETIATIMDLGKQMRKTTVLVGNCHGFVGNRMFAYYTAESSFLLEEGAYPKQVDDVLLDYGFAMGRFQVGDLSGTDIGYKIRRERGLTHKQQPAGTPERKRGDRRYSPLDDFLYEKGRYGLKARKGWYKYEGSRTPIPDPEVRKMIDDFRKRHNINPRHISPEETLQRMIFPLVNEGFNVLDEGIAANPWDIDMIFQHGYAWPRHTGGPMYYAYTIGLPQVLKVIEERWKLAGASEPHWKPSKMLTWLVEHHGNPDINDWIKLYKERKSQPNSNL</sequence>
<dbReference type="GO" id="GO:0005777">
    <property type="term" value="C:peroxisome"/>
    <property type="evidence" value="ECO:0000318"/>
    <property type="project" value="GO_Central"/>
</dbReference>
<evidence type="ECO:0000256" key="1">
    <source>
        <dbReference type="ARBA" id="ARBA00000469"/>
    </source>
</evidence>
<comment type="similarity">
    <text evidence="4">In the N-terminal section; belongs to the enoyl-CoA hydratase/isomerase family.</text>
</comment>
<dbReference type="CDD" id="cd06558">
    <property type="entry name" value="crotonase-like"/>
    <property type="match status" value="1"/>
</dbReference>
<dbReference type="PANTHER" id="PTHR23309:SF49">
    <property type="entry name" value="PEROXISOMAL BIFUNCTIONAL ENZYME"/>
    <property type="match status" value="1"/>
</dbReference>
<dbReference type="FunFam" id="3.90.226.10:FF:000052">
    <property type="entry name" value="Peroxisomal bifunctional enzyme"/>
    <property type="match status" value="1"/>
</dbReference>
<evidence type="ECO:0000256" key="35">
    <source>
        <dbReference type="ARBA" id="ARBA00049448"/>
    </source>
</evidence>
<dbReference type="InterPro" id="IPR001753">
    <property type="entry name" value="Enoyl-CoA_hydra/iso"/>
</dbReference>
<feature type="domain" description="3-hydroxyacyl-CoA dehydrogenase C-terminal" evidence="38">
    <location>
        <begin position="482"/>
        <end position="586"/>
    </location>
</feature>
<dbReference type="GeneID" id="100182913"/>
<dbReference type="AlphaFoldDB" id="F6QY94"/>
<dbReference type="EC" id="1.1.1.35" evidence="8"/>
<keyword evidence="14" id="KW-0413">Isomerase</keyword>
<dbReference type="FunCoup" id="F6QY94">
    <property type="interactions" value="107"/>
</dbReference>
<evidence type="ECO:0000256" key="3">
    <source>
        <dbReference type="ARBA" id="ARBA00005005"/>
    </source>
</evidence>
<feature type="domain" description="3-hydroxyacyl-CoA dehydrogenase C-terminal" evidence="38">
    <location>
        <begin position="623"/>
        <end position="707"/>
    </location>
</feature>
<evidence type="ECO:0000256" key="30">
    <source>
        <dbReference type="ARBA" id="ARBA00039632"/>
    </source>
</evidence>
<dbReference type="InterPro" id="IPR008927">
    <property type="entry name" value="6-PGluconate_DH-like_C_sf"/>
</dbReference>
<dbReference type="SUPFAM" id="SSF48179">
    <property type="entry name" value="6-phosphogluconate dehydrogenase C-terminal domain-like"/>
    <property type="match status" value="2"/>
</dbReference>
<keyword evidence="10" id="KW-0560">Oxidoreductase</keyword>
<evidence type="ECO:0000256" key="28">
    <source>
        <dbReference type="ARBA" id="ARBA00036989"/>
    </source>
</evidence>
<comment type="pathway">
    <text evidence="3">Lipid metabolism; fatty acid beta-oxidation.</text>
</comment>
<evidence type="ECO:0000256" key="19">
    <source>
        <dbReference type="ARBA" id="ARBA00035909"/>
    </source>
</evidence>
<feature type="region of interest" description="Disordered" evidence="37">
    <location>
        <begin position="540"/>
        <end position="561"/>
    </location>
</feature>
<dbReference type="KEGG" id="cin:100182913"/>
<organism evidence="40 41">
    <name type="scientific">Ciona intestinalis</name>
    <name type="common">Transparent sea squirt</name>
    <name type="synonym">Ascidia intestinalis</name>
    <dbReference type="NCBI Taxonomy" id="7719"/>
    <lineage>
        <taxon>Eukaryota</taxon>
        <taxon>Metazoa</taxon>
        <taxon>Chordata</taxon>
        <taxon>Tunicata</taxon>
        <taxon>Ascidiacea</taxon>
        <taxon>Phlebobranchia</taxon>
        <taxon>Cionidae</taxon>
        <taxon>Ciona</taxon>
    </lineage>
</organism>
<evidence type="ECO:0000256" key="5">
    <source>
        <dbReference type="ARBA" id="ARBA00011245"/>
    </source>
</evidence>
<dbReference type="FunFam" id="3.40.50.720:FF:000796">
    <property type="entry name" value="Enoyl-CoA Hydratase"/>
    <property type="match status" value="1"/>
</dbReference>
<comment type="catalytic activity">
    <reaction evidence="25">
        <text>(2S,3S)-3-hydroxy-2-methylbutanoyl-CoA = (2E)-2-methylbut-2-enoyl-CoA + H2O</text>
        <dbReference type="Rhea" id="RHEA:31119"/>
        <dbReference type="ChEBI" id="CHEBI:15377"/>
        <dbReference type="ChEBI" id="CHEBI:57312"/>
        <dbReference type="ChEBI" id="CHEBI:57337"/>
    </reaction>
    <physiologicalReaction direction="right-to-left" evidence="25">
        <dbReference type="Rhea" id="RHEA:31121"/>
    </physiologicalReaction>
</comment>
<comment type="similarity">
    <text evidence="29">In the C-terminal section; belongs to the 3-hydroxyacyl-CoA dehydrogenase family.</text>
</comment>
<dbReference type="UniPathway" id="UPA00659"/>
<dbReference type="OMA" id="YNGAAMG"/>
<dbReference type="GO" id="GO:0004300">
    <property type="term" value="F:enoyl-CoA hydratase activity"/>
    <property type="evidence" value="ECO:0007669"/>
    <property type="project" value="UniProtKB-EC"/>
</dbReference>
<evidence type="ECO:0000256" key="27">
    <source>
        <dbReference type="ARBA" id="ARBA00036656"/>
    </source>
</evidence>
<evidence type="ECO:0000256" key="18">
    <source>
        <dbReference type="ARBA" id="ARBA00035863"/>
    </source>
</evidence>
<keyword evidence="9" id="KW-0276">Fatty acid metabolism</keyword>
<dbReference type="Pfam" id="PF02737">
    <property type="entry name" value="3HCDH_N"/>
    <property type="match status" value="1"/>
</dbReference>
<comment type="catalytic activity">
    <reaction evidence="27">
        <text>(3E)-decenoyl-CoA = (2E)-decenoyl-CoA</text>
        <dbReference type="Rhea" id="RHEA:45752"/>
        <dbReference type="ChEBI" id="CHEBI:61406"/>
        <dbReference type="ChEBI" id="CHEBI:84793"/>
    </reaction>
    <physiologicalReaction direction="left-to-right" evidence="27">
        <dbReference type="Rhea" id="RHEA:45753"/>
    </physiologicalReaction>
</comment>
<dbReference type="GO" id="GO:0004165">
    <property type="term" value="F:delta(3)-delta(2)-enoyl-CoA isomerase activity"/>
    <property type="evidence" value="ECO:0007669"/>
    <property type="project" value="UniProtKB-EC"/>
</dbReference>
<keyword evidence="16" id="KW-0511">Multifunctional enzyme</keyword>
<comment type="subcellular location">
    <subcellularLocation>
        <location evidence="2">Peroxisome</location>
    </subcellularLocation>
</comment>
<evidence type="ECO:0000256" key="14">
    <source>
        <dbReference type="ARBA" id="ARBA00023235"/>
    </source>
</evidence>
<evidence type="ECO:0000256" key="32">
    <source>
        <dbReference type="ARBA" id="ARBA00047613"/>
    </source>
</evidence>
<reference evidence="40" key="3">
    <citation type="submission" date="2025-09" db="UniProtKB">
        <authorList>
            <consortium name="Ensembl"/>
        </authorList>
    </citation>
    <scope>IDENTIFICATION</scope>
</reference>
<gene>
    <name evidence="40" type="primary">LOC100182913</name>
</gene>
<comment type="catalytic activity">
    <reaction evidence="19">
        <text>a 4-saturated-(3S)-3-hydroxyacyl-CoA = a (3E)-enoyl-CoA + H2O</text>
        <dbReference type="Rhea" id="RHEA:20724"/>
        <dbReference type="ChEBI" id="CHEBI:15377"/>
        <dbReference type="ChEBI" id="CHEBI:58521"/>
        <dbReference type="ChEBI" id="CHEBI:137480"/>
        <dbReference type="EC" id="4.2.1.17"/>
    </reaction>
    <physiologicalReaction direction="left-to-right" evidence="19">
        <dbReference type="Rhea" id="RHEA:20725"/>
    </physiologicalReaction>
</comment>
<dbReference type="InterPro" id="IPR029045">
    <property type="entry name" value="ClpP/crotonase-like_dom_sf"/>
</dbReference>
<reference evidence="40" key="2">
    <citation type="submission" date="2025-08" db="UniProtKB">
        <authorList>
            <consortium name="Ensembl"/>
        </authorList>
    </citation>
    <scope>IDENTIFICATION</scope>
</reference>
<dbReference type="GO" id="GO:0006635">
    <property type="term" value="P:fatty acid beta-oxidation"/>
    <property type="evidence" value="ECO:0000318"/>
    <property type="project" value="GO_Central"/>
</dbReference>
<comment type="similarity">
    <text evidence="36">Belongs to the enoyl-CoA hydratase/isomerase family.</text>
</comment>
<comment type="catalytic activity">
    <reaction evidence="22">
        <text>(3Z)-hexenoyl-CoA = (2E)-hexenoyl-CoA</text>
        <dbReference type="Rhea" id="RHEA:45748"/>
        <dbReference type="ChEBI" id="CHEBI:62077"/>
        <dbReference type="ChEBI" id="CHEBI:85415"/>
    </reaction>
    <physiologicalReaction direction="left-to-right" evidence="22">
        <dbReference type="Rhea" id="RHEA:45749"/>
    </physiologicalReaction>
</comment>
<dbReference type="STRING" id="7719.ENSCINP00000006089"/>
<dbReference type="EC" id="4.2.1.17" evidence="7"/>
<dbReference type="FunFam" id="1.10.1040.50:FF:000006">
    <property type="entry name" value="Peroxisomal bifunctional enzyme"/>
    <property type="match status" value="1"/>
</dbReference>
<dbReference type="PANTHER" id="PTHR23309">
    <property type="entry name" value="3-HYDROXYACYL-COA DEHYROGENASE"/>
    <property type="match status" value="1"/>
</dbReference>
<dbReference type="Gene3D" id="3.90.226.10">
    <property type="entry name" value="2-enoyl-CoA Hydratase, Chain A, domain 1"/>
    <property type="match status" value="1"/>
</dbReference>
<dbReference type="InterPro" id="IPR006176">
    <property type="entry name" value="3-OHacyl-CoA_DH_NAD-bd"/>
</dbReference>
<comment type="catalytic activity">
    <reaction evidence="18">
        <text>(3E,5Z)-octadienoyl-CoA = (2E,5Z)-octadienoyl-CoA</text>
        <dbReference type="Rhea" id="RHEA:49932"/>
        <dbReference type="ChEBI" id="CHEBI:85108"/>
        <dbReference type="ChEBI" id="CHEBI:131990"/>
    </reaction>
    <physiologicalReaction direction="right-to-left" evidence="18">
        <dbReference type="Rhea" id="RHEA:49934"/>
    </physiologicalReaction>
</comment>
<dbReference type="GO" id="GO:0070403">
    <property type="term" value="F:NAD+ binding"/>
    <property type="evidence" value="ECO:0007669"/>
    <property type="project" value="InterPro"/>
</dbReference>
<evidence type="ECO:0000256" key="23">
    <source>
        <dbReference type="ARBA" id="ARBA00036353"/>
    </source>
</evidence>
<keyword evidence="12" id="KW-0443">Lipid metabolism</keyword>
<dbReference type="InParanoid" id="F6QY94"/>
<proteinExistence type="inferred from homology"/>
<comment type="catalytic activity">
    <reaction evidence="20">
        <text>a (3E)-enoyl-CoA = a 4-saturated (2E)-enoyl-CoA</text>
        <dbReference type="Rhea" id="RHEA:45228"/>
        <dbReference type="ChEBI" id="CHEBI:58521"/>
        <dbReference type="ChEBI" id="CHEBI:85097"/>
        <dbReference type="EC" id="5.3.3.8"/>
    </reaction>
    <physiologicalReaction direction="left-to-right" evidence="20">
        <dbReference type="Rhea" id="RHEA:45229"/>
    </physiologicalReaction>
</comment>
<dbReference type="SUPFAM" id="SSF51735">
    <property type="entry name" value="NAD(P)-binding Rossmann-fold domains"/>
    <property type="match status" value="1"/>
</dbReference>
<dbReference type="InterPro" id="IPR036291">
    <property type="entry name" value="NAD(P)-bd_dom_sf"/>
</dbReference>
<evidence type="ECO:0000256" key="36">
    <source>
        <dbReference type="RuleBase" id="RU003707"/>
    </source>
</evidence>
<dbReference type="OrthoDB" id="2018133at2759"/>
<evidence type="ECO:0000256" key="31">
    <source>
        <dbReference type="ARBA" id="ARBA00042031"/>
    </source>
</evidence>
<comment type="catalytic activity">
    <reaction evidence="23">
        <text>(3E)-hexenoyl-CoA = (2E)-hexenoyl-CoA</text>
        <dbReference type="Rhea" id="RHEA:45736"/>
        <dbReference type="ChEBI" id="CHEBI:62077"/>
        <dbReference type="ChEBI" id="CHEBI:84790"/>
    </reaction>
    <physiologicalReaction direction="left-to-right" evidence="23">
        <dbReference type="Rhea" id="RHEA:45737"/>
    </physiologicalReaction>
</comment>
<dbReference type="EC" id="5.3.3.8" evidence="6"/>
<evidence type="ECO:0000256" key="26">
    <source>
        <dbReference type="ARBA" id="ARBA00036570"/>
    </source>
</evidence>
<dbReference type="GO" id="GO:0003857">
    <property type="term" value="F:(3S)-3-hydroxyacyl-CoA dehydrogenase (NAD+) activity"/>
    <property type="evidence" value="ECO:0000318"/>
    <property type="project" value="GO_Central"/>
</dbReference>
<dbReference type="Gene3D" id="3.40.50.720">
    <property type="entry name" value="NAD(P)-binding Rossmann-like Domain"/>
    <property type="match status" value="1"/>
</dbReference>
<evidence type="ECO:0000256" key="37">
    <source>
        <dbReference type="SAM" id="MobiDB-lite"/>
    </source>
</evidence>
<dbReference type="Gene3D" id="1.10.1040.50">
    <property type="match status" value="1"/>
</dbReference>
<comment type="catalytic activity">
    <reaction evidence="26">
        <text>(3E,5Z)-tetradecadienoyl-CoA = (2E,5Z)-tetradecadienoyl-CoA</text>
        <dbReference type="Rhea" id="RHEA:47464"/>
        <dbReference type="ChEBI" id="CHEBI:71586"/>
        <dbReference type="ChEBI" id="CHEBI:87701"/>
    </reaction>
    <physiologicalReaction direction="right-to-left" evidence="26">
        <dbReference type="Rhea" id="RHEA:47466"/>
    </physiologicalReaction>
</comment>
<protein>
    <recommendedName>
        <fullName evidence="30">Peroxisomal bifunctional enzyme</fullName>
        <ecNumber evidence="8">1.1.1.35</ecNumber>
        <ecNumber evidence="7">4.2.1.17</ecNumber>
        <ecNumber evidence="6">5.3.3.8</ecNumber>
    </recommendedName>
    <alternativeName>
        <fullName evidence="31">Multifunctional enzyme 1</fullName>
    </alternativeName>
</protein>
<keyword evidence="13" id="KW-0576">Peroxisome</keyword>
<evidence type="ECO:0000256" key="15">
    <source>
        <dbReference type="ARBA" id="ARBA00023239"/>
    </source>
</evidence>
<evidence type="ECO:0000256" key="13">
    <source>
        <dbReference type="ARBA" id="ARBA00023140"/>
    </source>
</evidence>
<evidence type="ECO:0000313" key="40">
    <source>
        <dbReference type="Ensembl" id="ENSCINP00000006089.3"/>
    </source>
</evidence>
<evidence type="ECO:0000256" key="24">
    <source>
        <dbReference type="ARBA" id="ARBA00036370"/>
    </source>
</evidence>
<comment type="catalytic activity">
    <reaction evidence="1">
        <text>(3S)-hydroxyhexadecanoyl-CoA = (2E)-hexadecenoyl-CoA + H2O</text>
        <dbReference type="Rhea" id="RHEA:31163"/>
        <dbReference type="ChEBI" id="CHEBI:15377"/>
        <dbReference type="ChEBI" id="CHEBI:61526"/>
        <dbReference type="ChEBI" id="CHEBI:62613"/>
    </reaction>
    <physiologicalReaction direction="right-to-left" evidence="1">
        <dbReference type="Rhea" id="RHEA:31165"/>
    </physiologicalReaction>
</comment>
<dbReference type="InterPro" id="IPR006108">
    <property type="entry name" value="3HC_DH_C"/>
</dbReference>
<dbReference type="RefSeq" id="XP_002125215.1">
    <property type="nucleotide sequence ID" value="XM_002125179.3"/>
</dbReference>
<dbReference type="Pfam" id="PF00378">
    <property type="entry name" value="ECH_1"/>
    <property type="match status" value="1"/>
</dbReference>
<comment type="catalytic activity">
    <reaction evidence="35">
        <text>(3S)-hydroxyhexadecanedioyl-CoA + NAD(+) = 3-oxohexadecanedioyl-CoA + NADH + H(+)</text>
        <dbReference type="Rhea" id="RHEA:40267"/>
        <dbReference type="ChEBI" id="CHEBI:15378"/>
        <dbReference type="ChEBI" id="CHEBI:57540"/>
        <dbReference type="ChEBI" id="CHEBI:57945"/>
        <dbReference type="ChEBI" id="CHEBI:77080"/>
        <dbReference type="ChEBI" id="CHEBI:77081"/>
    </reaction>
    <physiologicalReaction direction="left-to-right" evidence="35">
        <dbReference type="Rhea" id="RHEA:40268"/>
    </physiologicalReaction>
</comment>
<reference evidence="41" key="1">
    <citation type="journal article" date="2002" name="Science">
        <title>The draft genome of Ciona intestinalis: insights into chordate and vertebrate origins.</title>
        <authorList>
            <person name="Dehal P."/>
            <person name="Satou Y."/>
            <person name="Campbell R.K."/>
            <person name="Chapman J."/>
            <person name="Degnan B."/>
            <person name="De Tomaso A."/>
            <person name="Davidson B."/>
            <person name="Di Gregorio A."/>
            <person name="Gelpke M."/>
            <person name="Goodstein D.M."/>
            <person name="Harafuji N."/>
            <person name="Hastings K.E."/>
            <person name="Ho I."/>
            <person name="Hotta K."/>
            <person name="Huang W."/>
            <person name="Kawashima T."/>
            <person name="Lemaire P."/>
            <person name="Martinez D."/>
            <person name="Meinertzhagen I.A."/>
            <person name="Necula S."/>
            <person name="Nonaka M."/>
            <person name="Putnam N."/>
            <person name="Rash S."/>
            <person name="Saiga H."/>
            <person name="Satake M."/>
            <person name="Terry A."/>
            <person name="Yamada L."/>
            <person name="Wang H.G."/>
            <person name="Awazu S."/>
            <person name="Azumi K."/>
            <person name="Boore J."/>
            <person name="Branno M."/>
            <person name="Chin-Bow S."/>
            <person name="DeSantis R."/>
            <person name="Doyle S."/>
            <person name="Francino P."/>
            <person name="Keys D.N."/>
            <person name="Haga S."/>
            <person name="Hayashi H."/>
            <person name="Hino K."/>
            <person name="Imai K.S."/>
            <person name="Inaba K."/>
            <person name="Kano S."/>
            <person name="Kobayashi K."/>
            <person name="Kobayashi M."/>
            <person name="Lee B.I."/>
            <person name="Makabe K.W."/>
            <person name="Manohar C."/>
            <person name="Matassi G."/>
            <person name="Medina M."/>
            <person name="Mochizuki Y."/>
            <person name="Mount S."/>
            <person name="Morishita T."/>
            <person name="Miura S."/>
            <person name="Nakayama A."/>
            <person name="Nishizaka S."/>
            <person name="Nomoto H."/>
            <person name="Ohta F."/>
            <person name="Oishi K."/>
            <person name="Rigoutsos I."/>
            <person name="Sano M."/>
            <person name="Sasaki A."/>
            <person name="Sasakura Y."/>
            <person name="Shoguchi E."/>
            <person name="Shin-i T."/>
            <person name="Spagnuolo A."/>
            <person name="Stainier D."/>
            <person name="Suzuki M.M."/>
            <person name="Tassy O."/>
            <person name="Takatori N."/>
            <person name="Tokuoka M."/>
            <person name="Yagi K."/>
            <person name="Yoshizaki F."/>
            <person name="Wada S."/>
            <person name="Zhang C."/>
            <person name="Hyatt P.D."/>
            <person name="Larimer F."/>
            <person name="Detter C."/>
            <person name="Doggett N."/>
            <person name="Glavina T."/>
            <person name="Hawkins T."/>
            <person name="Richardson P."/>
            <person name="Lucas S."/>
            <person name="Kohara Y."/>
            <person name="Levine M."/>
            <person name="Satoh N."/>
            <person name="Rokhsar D.S."/>
        </authorList>
    </citation>
    <scope>NUCLEOTIDE SEQUENCE [LARGE SCALE GENOMIC DNA]</scope>
</reference>
<dbReference type="InterPro" id="IPR018376">
    <property type="entry name" value="Enoyl-CoA_hyd/isom_CS"/>
</dbReference>
<comment type="catalytic activity">
    <reaction evidence="32">
        <text>(3S)-hydroxyhexadecanoyl-CoA + NAD(+) = 3-oxohexadecanoyl-CoA + NADH + H(+)</text>
        <dbReference type="Rhea" id="RHEA:31159"/>
        <dbReference type="ChEBI" id="CHEBI:15378"/>
        <dbReference type="ChEBI" id="CHEBI:57349"/>
        <dbReference type="ChEBI" id="CHEBI:57540"/>
        <dbReference type="ChEBI" id="CHEBI:57945"/>
        <dbReference type="ChEBI" id="CHEBI:62613"/>
    </reaction>
    <physiologicalReaction direction="left-to-right" evidence="32">
        <dbReference type="Rhea" id="RHEA:31160"/>
    </physiologicalReaction>
</comment>
<evidence type="ECO:0000256" key="4">
    <source>
        <dbReference type="ARBA" id="ARBA00008750"/>
    </source>
</evidence>
<evidence type="ECO:0000256" key="2">
    <source>
        <dbReference type="ARBA" id="ARBA00004275"/>
    </source>
</evidence>
<evidence type="ECO:0000256" key="21">
    <source>
        <dbReference type="ARBA" id="ARBA00035959"/>
    </source>
</evidence>
<comment type="catalytic activity">
    <reaction evidence="28">
        <text>(2E)-hexadecenedioyl-CoA + H2O = (3S)-hydroxyhexadecanedioyl-CoA</text>
        <dbReference type="Rhea" id="RHEA:40259"/>
        <dbReference type="ChEBI" id="CHEBI:15377"/>
        <dbReference type="ChEBI" id="CHEBI:77075"/>
        <dbReference type="ChEBI" id="CHEBI:77080"/>
    </reaction>
    <physiologicalReaction direction="left-to-right" evidence="28">
        <dbReference type="Rhea" id="RHEA:40260"/>
    </physiologicalReaction>
</comment>
<keyword evidence="15" id="KW-0456">Lyase</keyword>
<feature type="domain" description="3-hydroxyacyl-CoA dehydrogenase NAD binding" evidence="39">
    <location>
        <begin position="302"/>
        <end position="479"/>
    </location>
</feature>
<keyword evidence="11" id="KW-0520">NAD</keyword>
<evidence type="ECO:0000256" key="16">
    <source>
        <dbReference type="ARBA" id="ARBA00023268"/>
    </source>
</evidence>
<keyword evidence="41" id="KW-1185">Reference proteome</keyword>
<dbReference type="HOGENOM" id="CLU_009834_16_3_1"/>
<evidence type="ECO:0000256" key="6">
    <source>
        <dbReference type="ARBA" id="ARBA00012064"/>
    </source>
</evidence>
<evidence type="ECO:0000256" key="22">
    <source>
        <dbReference type="ARBA" id="ARBA00036336"/>
    </source>
</evidence>
<accession>A0A1W2W5U5</accession>
<dbReference type="Ensembl" id="ENSCINT00000006089.3">
    <property type="protein sequence ID" value="ENSCINP00000006089.3"/>
    <property type="gene ID" value="ENSCING00000002987.3"/>
</dbReference>
<comment type="catalytic activity">
    <reaction evidence="33">
        <text>(3S)-hydroxydecanoyl-CoA + NAD(+) = 3-oxodecanoyl-CoA + NADH + H(+)</text>
        <dbReference type="Rhea" id="RHEA:31187"/>
        <dbReference type="ChEBI" id="CHEBI:15378"/>
        <dbReference type="ChEBI" id="CHEBI:57540"/>
        <dbReference type="ChEBI" id="CHEBI:57945"/>
        <dbReference type="ChEBI" id="CHEBI:62548"/>
        <dbReference type="ChEBI" id="CHEBI:62616"/>
    </reaction>
    <physiologicalReaction direction="left-to-right" evidence="33">
        <dbReference type="Rhea" id="RHEA:31188"/>
    </physiologicalReaction>
</comment>
<evidence type="ECO:0000256" key="25">
    <source>
        <dbReference type="ARBA" id="ARBA00036472"/>
    </source>
</evidence>
<comment type="subunit">
    <text evidence="5">Monomer.</text>
</comment>
<evidence type="ECO:0000313" key="41">
    <source>
        <dbReference type="Proteomes" id="UP000008144"/>
    </source>
</evidence>
<evidence type="ECO:0000256" key="29">
    <source>
        <dbReference type="ARBA" id="ARBA00038365"/>
    </source>
</evidence>
<dbReference type="PROSITE" id="PS00166">
    <property type="entry name" value="ENOYL_COA_HYDRATASE"/>
    <property type="match status" value="1"/>
</dbReference>
<accession>F6QY94</accession>
<evidence type="ECO:0000256" key="10">
    <source>
        <dbReference type="ARBA" id="ARBA00023002"/>
    </source>
</evidence>
<evidence type="ECO:0000256" key="8">
    <source>
        <dbReference type="ARBA" id="ARBA00013000"/>
    </source>
</evidence>
<evidence type="ECO:0000256" key="33">
    <source>
        <dbReference type="ARBA" id="ARBA00048361"/>
    </source>
</evidence>
<evidence type="ECO:0000259" key="39">
    <source>
        <dbReference type="Pfam" id="PF02737"/>
    </source>
</evidence>
<dbReference type="GeneTree" id="ENSGT00940000157516"/>
<name>F6QY94_CIOIN</name>
<evidence type="ECO:0000256" key="17">
    <source>
        <dbReference type="ARBA" id="ARBA00035760"/>
    </source>
</evidence>
<comment type="catalytic activity">
    <reaction evidence="34">
        <text>a (3S)-3-hydroxyacyl-CoA + NAD(+) = a 3-oxoacyl-CoA + NADH + H(+)</text>
        <dbReference type="Rhea" id="RHEA:22432"/>
        <dbReference type="ChEBI" id="CHEBI:15378"/>
        <dbReference type="ChEBI" id="CHEBI:57318"/>
        <dbReference type="ChEBI" id="CHEBI:57540"/>
        <dbReference type="ChEBI" id="CHEBI:57945"/>
        <dbReference type="ChEBI" id="CHEBI:90726"/>
        <dbReference type="EC" id="1.1.1.35"/>
    </reaction>
    <physiologicalReaction direction="left-to-right" evidence="34">
        <dbReference type="Rhea" id="RHEA:22433"/>
    </physiologicalReaction>
</comment>
<comment type="catalytic activity">
    <reaction evidence="21">
        <text>a (3Z)-enoyl-CoA = a 4-saturated (2E)-enoyl-CoA</text>
        <dbReference type="Rhea" id="RHEA:45900"/>
        <dbReference type="ChEBI" id="CHEBI:85097"/>
        <dbReference type="ChEBI" id="CHEBI:85489"/>
        <dbReference type="EC" id="5.3.3.8"/>
    </reaction>
    <physiologicalReaction direction="left-to-right" evidence="21">
        <dbReference type="Rhea" id="RHEA:45901"/>
    </physiologicalReaction>
</comment>
<evidence type="ECO:0000256" key="34">
    <source>
        <dbReference type="ARBA" id="ARBA00048911"/>
    </source>
</evidence>
<evidence type="ECO:0000256" key="9">
    <source>
        <dbReference type="ARBA" id="ARBA00022832"/>
    </source>
</evidence>
<comment type="catalytic activity">
    <reaction evidence="17">
        <text>(3S)-hydroxydecanoyl-CoA = (2E)-decenoyl-CoA + H2O</text>
        <dbReference type="Rhea" id="RHEA:31191"/>
        <dbReference type="ChEBI" id="CHEBI:15377"/>
        <dbReference type="ChEBI" id="CHEBI:61406"/>
        <dbReference type="ChEBI" id="CHEBI:62616"/>
    </reaction>
    <physiologicalReaction direction="right-to-left" evidence="17">
        <dbReference type="Rhea" id="RHEA:31193"/>
    </physiologicalReaction>
</comment>
<evidence type="ECO:0000256" key="11">
    <source>
        <dbReference type="ARBA" id="ARBA00023027"/>
    </source>
</evidence>